<organism evidence="1 2">
    <name type="scientific">Somion occarium</name>
    <dbReference type="NCBI Taxonomy" id="3059160"/>
    <lineage>
        <taxon>Eukaryota</taxon>
        <taxon>Fungi</taxon>
        <taxon>Dikarya</taxon>
        <taxon>Basidiomycota</taxon>
        <taxon>Agaricomycotina</taxon>
        <taxon>Agaricomycetes</taxon>
        <taxon>Polyporales</taxon>
        <taxon>Cerrenaceae</taxon>
        <taxon>Somion</taxon>
    </lineage>
</organism>
<protein>
    <submittedName>
        <fullName evidence="1">Uncharacterized protein</fullName>
    </submittedName>
</protein>
<evidence type="ECO:0000313" key="2">
    <source>
        <dbReference type="Proteomes" id="UP001497453"/>
    </source>
</evidence>
<dbReference type="Proteomes" id="UP001497453">
    <property type="component" value="Chromosome 1"/>
</dbReference>
<evidence type="ECO:0000313" key="1">
    <source>
        <dbReference type="EMBL" id="CAL1696883.1"/>
    </source>
</evidence>
<keyword evidence="2" id="KW-1185">Reference proteome</keyword>
<name>A0ABP1CQ80_9APHY</name>
<dbReference type="EMBL" id="OZ037944">
    <property type="protein sequence ID" value="CAL1696883.1"/>
    <property type="molecule type" value="Genomic_DNA"/>
</dbReference>
<reference evidence="2" key="1">
    <citation type="submission" date="2024-04" db="EMBL/GenBank/DDBJ databases">
        <authorList>
            <person name="Shaw F."/>
            <person name="Minotto A."/>
        </authorList>
    </citation>
    <scope>NUCLEOTIDE SEQUENCE [LARGE SCALE GENOMIC DNA]</scope>
</reference>
<accession>A0ABP1CQ80</accession>
<gene>
    <name evidence="1" type="ORF">GFSPODELE1_LOCUS1389</name>
</gene>
<proteinExistence type="predicted"/>
<sequence length="147" mass="16572">MCLVILGSICTEQLGRRPRRIFFSSPQLRSAPRNALAHSRYTYAAEESHLGRLIRLYGAAYVEYFPKTRKPSWVEVAYKLFHALSLALPKCAAQASPPAEAVVWGITASLFEQASLETLSRAERKYQHNYGLQSSSICIVGLYKLEY</sequence>